<dbReference type="HOGENOM" id="CLU_111156_0_0_5"/>
<dbReference type="eggNOG" id="COG0358">
    <property type="taxonomic scope" value="Bacteria"/>
</dbReference>
<dbReference type="PATRIC" id="fig|1150469.3.peg.2802"/>
<keyword evidence="4" id="KW-1185">Reference proteome</keyword>
<evidence type="ECO:0000313" key="3">
    <source>
        <dbReference type="EMBL" id="CCG09097.1"/>
    </source>
</evidence>
<dbReference type="Proteomes" id="UP000033220">
    <property type="component" value="Chromosome DSM 122"/>
</dbReference>
<dbReference type="Pfam" id="PF13362">
    <property type="entry name" value="Toprim_3"/>
    <property type="match status" value="1"/>
</dbReference>
<reference evidence="3 4" key="1">
    <citation type="submission" date="2012-02" db="EMBL/GenBank/DDBJ databases">
        <title>Shotgun genome sequence of Phaeospirillum photometricum DSM 122.</title>
        <authorList>
            <person name="Duquesne K."/>
            <person name="Sturgis J."/>
        </authorList>
    </citation>
    <scope>NUCLEOTIDE SEQUENCE [LARGE SCALE GENOMIC DNA]</scope>
    <source>
        <strain evidence="4">DSM122</strain>
    </source>
</reference>
<feature type="domain" description="DUF7146" evidence="2">
    <location>
        <begin position="1"/>
        <end position="99"/>
    </location>
</feature>
<sequence length="221" mass="24000">MFRQGQPLPGTLAEAYLRARGITGPLDLPALRFHPALWYRPHPDAPRQSWPALLAAVTDGAGRITGLQRTWLDRDRPAKAPLATPRRALGHLLGNAVRFGPVSDLLAAGEGIETMLAVRSALPALPVAACLSANHLAAFDFPPGLVRLYVARDNDPAGRNAVERLIARGAAQGIEVQPLLPWGEDFNADLLRFGPDWLRGHLVGQLVPDDARRLLGHREWG</sequence>
<gene>
    <name evidence="3" type="ORF">RSPPHO_02471</name>
</gene>
<dbReference type="InterPro" id="IPR034154">
    <property type="entry name" value="TOPRIM_DnaG/twinkle"/>
</dbReference>
<protein>
    <submittedName>
        <fullName evidence="3">Virulence-associated protein E, putative</fullName>
    </submittedName>
</protein>
<dbReference type="CDD" id="cd01029">
    <property type="entry name" value="TOPRIM_primases"/>
    <property type="match status" value="1"/>
</dbReference>
<feature type="domain" description="Toprim" evidence="1">
    <location>
        <begin position="107"/>
        <end position="195"/>
    </location>
</feature>
<proteinExistence type="predicted"/>
<dbReference type="Pfam" id="PF23639">
    <property type="entry name" value="DUF7146"/>
    <property type="match status" value="1"/>
</dbReference>
<evidence type="ECO:0000313" key="4">
    <source>
        <dbReference type="Proteomes" id="UP000033220"/>
    </source>
</evidence>
<organism evidence="3 4">
    <name type="scientific">Pararhodospirillum photometricum DSM 122</name>
    <dbReference type="NCBI Taxonomy" id="1150469"/>
    <lineage>
        <taxon>Bacteria</taxon>
        <taxon>Pseudomonadati</taxon>
        <taxon>Pseudomonadota</taxon>
        <taxon>Alphaproteobacteria</taxon>
        <taxon>Rhodospirillales</taxon>
        <taxon>Rhodospirillaceae</taxon>
        <taxon>Pararhodospirillum</taxon>
    </lineage>
</organism>
<evidence type="ECO:0000259" key="2">
    <source>
        <dbReference type="Pfam" id="PF23639"/>
    </source>
</evidence>
<accession>H6SMG2</accession>
<name>H6SMG2_PARPM</name>
<dbReference type="InterPro" id="IPR006171">
    <property type="entry name" value="TOPRIM_dom"/>
</dbReference>
<evidence type="ECO:0000259" key="1">
    <source>
        <dbReference type="Pfam" id="PF13362"/>
    </source>
</evidence>
<dbReference type="InterPro" id="IPR055570">
    <property type="entry name" value="DUF7146"/>
</dbReference>
<dbReference type="RefSeq" id="WP_014415728.1">
    <property type="nucleotide sequence ID" value="NC_017059.1"/>
</dbReference>
<dbReference type="EMBL" id="HE663493">
    <property type="protein sequence ID" value="CCG09097.1"/>
    <property type="molecule type" value="Genomic_DNA"/>
</dbReference>
<dbReference type="KEGG" id="rpm:RSPPHO_02471"/>
<dbReference type="AlphaFoldDB" id="H6SMG2"/>
<dbReference type="STRING" id="1150469.RSPPHO_02471"/>